<dbReference type="Gene3D" id="3.40.50.1860">
    <property type="match status" value="2"/>
</dbReference>
<organism evidence="2 3">
    <name type="scientific">Dactylosporangium maewongense</name>
    <dbReference type="NCBI Taxonomy" id="634393"/>
    <lineage>
        <taxon>Bacteria</taxon>
        <taxon>Bacillati</taxon>
        <taxon>Actinomycetota</taxon>
        <taxon>Actinomycetes</taxon>
        <taxon>Micromonosporales</taxon>
        <taxon>Micromonosporaceae</taxon>
        <taxon>Dactylosporangium</taxon>
    </lineage>
</organism>
<dbReference type="EMBL" id="BAAAQD010000007">
    <property type="protein sequence ID" value="GAA1519920.1"/>
    <property type="molecule type" value="Genomic_DNA"/>
</dbReference>
<comment type="caution">
    <text evidence="2">The sequence shown here is derived from an EMBL/GenBank/DDBJ whole genome shotgun (WGS) entry which is preliminary data.</text>
</comment>
<evidence type="ECO:0000313" key="2">
    <source>
        <dbReference type="EMBL" id="GAA1519920.1"/>
    </source>
</evidence>
<dbReference type="InterPro" id="IPR001920">
    <property type="entry name" value="Asp/Glu_race"/>
</dbReference>
<accession>A0ABN2AI62</accession>
<dbReference type="Proteomes" id="UP001501470">
    <property type="component" value="Unassembled WGS sequence"/>
</dbReference>
<keyword evidence="3" id="KW-1185">Reference proteome</keyword>
<dbReference type="InterPro" id="IPR015942">
    <property type="entry name" value="Asp/Glu/hydantoin_racemase"/>
</dbReference>
<sequence length="224" mass="23217">MLGVIGGVGPVATIEFYRLLVAEVQARTGAWPDLLIHSQPLPARLVGAVLDGTLTAAETAEIDALLTTALDTLERAGCDLVAMPCNTFHRQLRPLLAGRHLKLVDMVSETIDAAAARGLRRLVLLATGTSVDHEAYAAARLRGIEILRPADQSHVVSLVTRCVGGAFDAAAVHEALAAGNVAGADGVLLGCTDLTVLRDDLSRVAPVVDSLSCLVSACADALTA</sequence>
<reference evidence="2 3" key="1">
    <citation type="journal article" date="2019" name="Int. J. Syst. Evol. Microbiol.">
        <title>The Global Catalogue of Microorganisms (GCM) 10K type strain sequencing project: providing services to taxonomists for standard genome sequencing and annotation.</title>
        <authorList>
            <consortium name="The Broad Institute Genomics Platform"/>
            <consortium name="The Broad Institute Genome Sequencing Center for Infectious Disease"/>
            <person name="Wu L."/>
            <person name="Ma J."/>
        </authorList>
    </citation>
    <scope>NUCLEOTIDE SEQUENCE [LARGE SCALE GENOMIC DNA]</scope>
    <source>
        <strain evidence="2 3">JCM 15933</strain>
    </source>
</reference>
<dbReference type="RefSeq" id="WP_344503422.1">
    <property type="nucleotide sequence ID" value="NZ_BAAAQD010000007.1"/>
</dbReference>
<gene>
    <name evidence="2" type="ORF">GCM10009827_039280</name>
</gene>
<dbReference type="PANTHER" id="PTHR21198">
    <property type="entry name" value="GLUTAMATE RACEMASE"/>
    <property type="match status" value="1"/>
</dbReference>
<evidence type="ECO:0000256" key="1">
    <source>
        <dbReference type="ARBA" id="ARBA00023235"/>
    </source>
</evidence>
<keyword evidence="1" id="KW-0413">Isomerase</keyword>
<dbReference type="PANTHER" id="PTHR21198:SF7">
    <property type="entry name" value="ASPARTATE-GLUTAMATE RACEMASE FAMILY"/>
    <property type="match status" value="1"/>
</dbReference>
<name>A0ABN2AI62_9ACTN</name>
<dbReference type="Pfam" id="PF01177">
    <property type="entry name" value="Asp_Glu_race"/>
    <property type="match status" value="1"/>
</dbReference>
<protein>
    <submittedName>
        <fullName evidence="2">Amino acid racemase</fullName>
    </submittedName>
</protein>
<dbReference type="SUPFAM" id="SSF53681">
    <property type="entry name" value="Aspartate/glutamate racemase"/>
    <property type="match status" value="2"/>
</dbReference>
<proteinExistence type="predicted"/>
<evidence type="ECO:0000313" key="3">
    <source>
        <dbReference type="Proteomes" id="UP001501470"/>
    </source>
</evidence>